<evidence type="ECO:0000313" key="2">
    <source>
        <dbReference type="Proteomes" id="UP000196205"/>
    </source>
</evidence>
<accession>A0A1Y0XZ26</accession>
<organism evidence="1 2">
    <name type="scientific">Acetobacter pasteurianus subsp. pasteurianus</name>
    <dbReference type="NCBI Taxonomy" id="481145"/>
    <lineage>
        <taxon>Bacteria</taxon>
        <taxon>Pseudomonadati</taxon>
        <taxon>Pseudomonadota</taxon>
        <taxon>Alphaproteobacteria</taxon>
        <taxon>Acetobacterales</taxon>
        <taxon>Acetobacteraceae</taxon>
        <taxon>Acetobacter</taxon>
    </lineage>
</organism>
<dbReference type="RefSeq" id="WP_087651840.1">
    <property type="nucleotide sequence ID" value="NZ_CP021509.1"/>
</dbReference>
<evidence type="ECO:0000313" key="1">
    <source>
        <dbReference type="EMBL" id="ARW48168.1"/>
    </source>
</evidence>
<reference evidence="1 2" key="1">
    <citation type="submission" date="2017-05" db="EMBL/GenBank/DDBJ databases">
        <title>Genome sequence of Acetobacter pasteurianus subsp. pasteurianus strain SRCM101342.</title>
        <authorList>
            <person name="Cho S.H."/>
        </authorList>
    </citation>
    <scope>NUCLEOTIDE SEQUENCE [LARGE SCALE GENOMIC DNA]</scope>
    <source>
        <strain evidence="1 2">SRCM101342</strain>
    </source>
</reference>
<protein>
    <submittedName>
        <fullName evidence="1">Uncharacterized protein</fullName>
    </submittedName>
</protein>
<gene>
    <name evidence="1" type="ORF">S1001342_01845</name>
</gene>
<dbReference type="OrthoDB" id="7227774at2"/>
<sequence>MALAITVNDADFSDNSIGWEAPTSVQPATALFALNSASGLKNLAAGGLQPTAVAGTPTFTAGVSGKSLPFVTLGSNAELESYQLFTPQSTILVLANMGVGNSDIVQFINPANSVATLAMQQRGDVMNNWLTCNKGSEQLTVNAQGLVTGTWQIHALQCDITTKAPSMNYKNYTTGASAAGIGSFANIYTPVDTFKLGGAGDTAANSTYEGAIYLFWNSILGTDDMTTAVAWLRQYAQAYGISA</sequence>
<dbReference type="EMBL" id="CP021509">
    <property type="protein sequence ID" value="ARW48168.1"/>
    <property type="molecule type" value="Genomic_DNA"/>
</dbReference>
<dbReference type="AlphaFoldDB" id="A0A1Y0XZ26"/>
<dbReference type="Proteomes" id="UP000196205">
    <property type="component" value="Chromosome"/>
</dbReference>
<name>A0A1Y0XZ26_ACEPA</name>
<proteinExistence type="predicted"/>